<dbReference type="AlphaFoldDB" id="A0A1Z3NB50"/>
<sequence>MITRSAFNSFSIRSLARRFMGILLNWRIKNGNLRRMKAKFAFVFALFLGLQATAAWDLNDVSYLMPLPVRFGDDNLMGINTPGRGGPLLNPAFMGTIPPLTPVMSENDVATSLRVIAVRIDPCFPLPTPQSCQKQIRLVWQPLEPGFHNRVQTVDAALHSFYVLTDADFDSLTKDLMAWKARNKVETKGLPLQVHPAWAVQADKSPTLLEFNHIVRKYAGPVNLTRITAMVVRGAGDMWSFQGFEVRNGQLKLMKIPRVDRSAQAFVNFAVPSDHFERGLISPEATGEDSFNKVIGNSARMKVGNEDLLRKELRAIHRAEDPHSFNPENMDCASCHVAQPARVWLERNRTDLNLESLWNTHAYKNPAYDLSNVSPDQKNTQIIRAFGYFLENPAISQRVINESAEVATALNQILK</sequence>
<organism evidence="1 2">
    <name type="scientific">Bdellovibrio bacteriovorus</name>
    <dbReference type="NCBI Taxonomy" id="959"/>
    <lineage>
        <taxon>Bacteria</taxon>
        <taxon>Pseudomonadati</taxon>
        <taxon>Bdellovibrionota</taxon>
        <taxon>Bdellovibrionia</taxon>
        <taxon>Bdellovibrionales</taxon>
        <taxon>Pseudobdellovibrionaceae</taxon>
        <taxon>Bdellovibrio</taxon>
    </lineage>
</organism>
<evidence type="ECO:0000313" key="2">
    <source>
        <dbReference type="Proteomes" id="UP000197003"/>
    </source>
</evidence>
<gene>
    <name evidence="1" type="ORF">B9G79_14635</name>
</gene>
<name>A0A1Z3NB50_BDEBC</name>
<dbReference type="EMBL" id="CP020946">
    <property type="protein sequence ID" value="ASD64713.1"/>
    <property type="molecule type" value="Genomic_DNA"/>
</dbReference>
<proteinExistence type="predicted"/>
<evidence type="ECO:0000313" key="1">
    <source>
        <dbReference type="EMBL" id="ASD64713.1"/>
    </source>
</evidence>
<dbReference type="OrthoDB" id="5295784at2"/>
<reference evidence="1 2" key="1">
    <citation type="submission" date="2017-04" db="EMBL/GenBank/DDBJ databases">
        <title>Whole genome sequence of Bdellovibrio bacteriovorus strain SSB218315.</title>
        <authorList>
            <person name="Oyedara O."/>
            <person name="Rodriguez-Perez M.A."/>
        </authorList>
    </citation>
    <scope>NUCLEOTIDE SEQUENCE [LARGE SCALE GENOMIC DNA]</scope>
    <source>
        <strain evidence="1 2">SSB218315</strain>
    </source>
</reference>
<dbReference type="Proteomes" id="UP000197003">
    <property type="component" value="Chromosome"/>
</dbReference>
<accession>A0A1Z3NB50</accession>
<protein>
    <submittedName>
        <fullName evidence="1">Uncharacterized protein</fullName>
    </submittedName>
</protein>